<dbReference type="Gene3D" id="1.25.40.10">
    <property type="entry name" value="Tetratricopeptide repeat domain"/>
    <property type="match status" value="1"/>
</dbReference>
<protein>
    <submittedName>
        <fullName evidence="2">Tetratricopeptide (TPR) repeat protein</fullName>
    </submittedName>
</protein>
<dbReference type="EMBL" id="JACCCW010000002">
    <property type="protein sequence ID" value="NYF80845.1"/>
    <property type="molecule type" value="Genomic_DNA"/>
</dbReference>
<sequence length="198" mass="22126">MIHTLSVIQINMAQTNTAKAHPVKRTPRTLAGEVPPTSANGRPHALALYEDALRLLQAGKYDKAHAAFNAMLADSPADLAASIRMYINACLQQINKGKTSFQSHEERYDYAISLLNEGHYEDAREHFQAILDENTSADYAFYGLAVLASMTGDSHTCLERLTEAIRQNPRNRIQARADSDFQDMADDPRFTELLYPEV</sequence>
<dbReference type="RefSeq" id="WP_246301997.1">
    <property type="nucleotide sequence ID" value="NZ_JACCCW010000002.1"/>
</dbReference>
<gene>
    <name evidence="2" type="ORF">HDF17_003165</name>
</gene>
<keyword evidence="3" id="KW-1185">Reference proteome</keyword>
<dbReference type="SUPFAM" id="SSF48452">
    <property type="entry name" value="TPR-like"/>
    <property type="match status" value="1"/>
</dbReference>
<proteinExistence type="predicted"/>
<dbReference type="AlphaFoldDB" id="A0A7Y9TIC1"/>
<feature type="region of interest" description="Disordered" evidence="1">
    <location>
        <begin position="16"/>
        <end position="37"/>
    </location>
</feature>
<dbReference type="Proteomes" id="UP000589520">
    <property type="component" value="Unassembled WGS sequence"/>
</dbReference>
<reference evidence="2 3" key="1">
    <citation type="submission" date="2020-07" db="EMBL/GenBank/DDBJ databases">
        <title>Genomic Encyclopedia of Type Strains, Phase IV (KMG-V): Genome sequencing to study the core and pangenomes of soil and plant-associated prokaryotes.</title>
        <authorList>
            <person name="Whitman W."/>
        </authorList>
    </citation>
    <scope>NUCLEOTIDE SEQUENCE [LARGE SCALE GENOMIC DNA]</scope>
    <source>
        <strain evidence="2 3">X4EP2</strain>
    </source>
</reference>
<evidence type="ECO:0000313" key="2">
    <source>
        <dbReference type="EMBL" id="NYF80845.1"/>
    </source>
</evidence>
<dbReference type="NCBIfam" id="NF047558">
    <property type="entry name" value="TPR_END_plus"/>
    <property type="match status" value="1"/>
</dbReference>
<name>A0A7Y9TIC1_9BACT</name>
<comment type="caution">
    <text evidence="2">The sequence shown here is derived from an EMBL/GenBank/DDBJ whole genome shotgun (WGS) entry which is preliminary data.</text>
</comment>
<evidence type="ECO:0000256" key="1">
    <source>
        <dbReference type="SAM" id="MobiDB-lite"/>
    </source>
</evidence>
<evidence type="ECO:0000313" key="3">
    <source>
        <dbReference type="Proteomes" id="UP000589520"/>
    </source>
</evidence>
<organism evidence="2 3">
    <name type="scientific">Granulicella arctica</name>
    <dbReference type="NCBI Taxonomy" id="940613"/>
    <lineage>
        <taxon>Bacteria</taxon>
        <taxon>Pseudomonadati</taxon>
        <taxon>Acidobacteriota</taxon>
        <taxon>Terriglobia</taxon>
        <taxon>Terriglobales</taxon>
        <taxon>Acidobacteriaceae</taxon>
        <taxon>Granulicella</taxon>
    </lineage>
</organism>
<dbReference type="InterPro" id="IPR011990">
    <property type="entry name" value="TPR-like_helical_dom_sf"/>
</dbReference>
<accession>A0A7Y9TIC1</accession>